<organism evidence="1 2">
    <name type="scientific">Actinopolymorpha rutila</name>
    <dbReference type="NCBI Taxonomy" id="446787"/>
    <lineage>
        <taxon>Bacteria</taxon>
        <taxon>Bacillati</taxon>
        <taxon>Actinomycetota</taxon>
        <taxon>Actinomycetes</taxon>
        <taxon>Propionibacteriales</taxon>
        <taxon>Actinopolymorphaceae</taxon>
        <taxon>Actinopolymorpha</taxon>
    </lineage>
</organism>
<evidence type="ECO:0000313" key="2">
    <source>
        <dbReference type="Proteomes" id="UP000579605"/>
    </source>
</evidence>
<dbReference type="EMBL" id="JACBZH010000001">
    <property type="protein sequence ID" value="NYH90832.1"/>
    <property type="molecule type" value="Genomic_DNA"/>
</dbReference>
<dbReference type="RefSeq" id="WP_179788482.1">
    <property type="nucleotide sequence ID" value="NZ_BAAARR010000016.1"/>
</dbReference>
<sequence>MAGNLTAAVLLDAWEAAAAVSGQRRGAMLVDRLGLVVNALDAPLAQRDAALLDLYRSVFGDRAEMVMDCTSCGKALEVDLDLAVFAGAGTSEVTCVVSGSREYELRALTTRDLVAAAAAPDPAATLLARTVRRTDGTAVAAADLPAGDLDLLDVASERLAGPAGVVVSARCPACGAPVRGGLDVAALGWSRLDRWAGDRLAEVATLARAYGWTEAEVLALTPARRAVYLELAQRELVVS</sequence>
<dbReference type="Proteomes" id="UP000579605">
    <property type="component" value="Unassembled WGS sequence"/>
</dbReference>
<comment type="caution">
    <text evidence="1">The sequence shown here is derived from an EMBL/GenBank/DDBJ whole genome shotgun (WGS) entry which is preliminary data.</text>
</comment>
<accession>A0A852ZGN6</accession>
<gene>
    <name evidence="1" type="ORF">F4554_003470</name>
</gene>
<reference evidence="1 2" key="1">
    <citation type="submission" date="2020-07" db="EMBL/GenBank/DDBJ databases">
        <title>Sequencing the genomes of 1000 actinobacteria strains.</title>
        <authorList>
            <person name="Klenk H.-P."/>
        </authorList>
    </citation>
    <scope>NUCLEOTIDE SEQUENCE [LARGE SCALE GENOMIC DNA]</scope>
    <source>
        <strain evidence="1 2">DSM 18448</strain>
    </source>
</reference>
<proteinExistence type="predicted"/>
<evidence type="ECO:0000313" key="1">
    <source>
        <dbReference type="EMBL" id="NYH90832.1"/>
    </source>
</evidence>
<dbReference type="AlphaFoldDB" id="A0A852ZGN6"/>
<protein>
    <submittedName>
        <fullName evidence="1">Putative RNA-binding Zn-ribbon protein involved in translation (DUF1610 family)</fullName>
    </submittedName>
</protein>
<keyword evidence="2" id="KW-1185">Reference proteome</keyword>
<name>A0A852ZGN6_9ACTN</name>